<sequence>MIIMMSNNEEMEINFLKVAKSVVVLSKLTKSVVVSYEFENYGSGVGNAGLLVLVALSCALLALPLFVTDDALSLQSTECKWQMKSSMYQQG</sequence>
<feature type="transmembrane region" description="Helical" evidence="1">
    <location>
        <begin position="48"/>
        <end position="67"/>
    </location>
</feature>
<dbReference type="EMBL" id="JAQIZT010000001">
    <property type="protein sequence ID" value="KAJ7009666.1"/>
    <property type="molecule type" value="Genomic_DNA"/>
</dbReference>
<dbReference type="Proteomes" id="UP001164929">
    <property type="component" value="Chromosome 1"/>
</dbReference>
<name>A0AAD6WF92_9ROSI</name>
<organism evidence="2 3">
    <name type="scientific">Populus alba x Populus x berolinensis</name>
    <dbReference type="NCBI Taxonomy" id="444605"/>
    <lineage>
        <taxon>Eukaryota</taxon>
        <taxon>Viridiplantae</taxon>
        <taxon>Streptophyta</taxon>
        <taxon>Embryophyta</taxon>
        <taxon>Tracheophyta</taxon>
        <taxon>Spermatophyta</taxon>
        <taxon>Magnoliopsida</taxon>
        <taxon>eudicotyledons</taxon>
        <taxon>Gunneridae</taxon>
        <taxon>Pentapetalae</taxon>
        <taxon>rosids</taxon>
        <taxon>fabids</taxon>
        <taxon>Malpighiales</taxon>
        <taxon>Salicaceae</taxon>
        <taxon>Saliceae</taxon>
        <taxon>Populus</taxon>
    </lineage>
</organism>
<keyword evidence="3" id="KW-1185">Reference proteome</keyword>
<gene>
    <name evidence="2" type="ORF">NC653_000385</name>
</gene>
<dbReference type="AlphaFoldDB" id="A0AAD6WF92"/>
<evidence type="ECO:0000256" key="1">
    <source>
        <dbReference type="SAM" id="Phobius"/>
    </source>
</evidence>
<keyword evidence="1" id="KW-1133">Transmembrane helix</keyword>
<proteinExistence type="predicted"/>
<reference evidence="2 3" key="1">
    <citation type="journal article" date="2023" name="Mol. Ecol. Resour.">
        <title>Chromosome-level genome assembly of a triploid poplar Populus alba 'Berolinensis'.</title>
        <authorList>
            <person name="Chen S."/>
            <person name="Yu Y."/>
            <person name="Wang X."/>
            <person name="Wang S."/>
            <person name="Zhang T."/>
            <person name="Zhou Y."/>
            <person name="He R."/>
            <person name="Meng N."/>
            <person name="Wang Y."/>
            <person name="Liu W."/>
            <person name="Liu Z."/>
            <person name="Liu J."/>
            <person name="Guo Q."/>
            <person name="Huang H."/>
            <person name="Sederoff R.R."/>
            <person name="Wang G."/>
            <person name="Qu G."/>
            <person name="Chen S."/>
        </authorList>
    </citation>
    <scope>NUCLEOTIDE SEQUENCE [LARGE SCALE GENOMIC DNA]</scope>
    <source>
        <strain evidence="2">SC-2020</strain>
    </source>
</reference>
<evidence type="ECO:0000313" key="2">
    <source>
        <dbReference type="EMBL" id="KAJ7009666.1"/>
    </source>
</evidence>
<accession>A0AAD6WF92</accession>
<evidence type="ECO:0000313" key="3">
    <source>
        <dbReference type="Proteomes" id="UP001164929"/>
    </source>
</evidence>
<comment type="caution">
    <text evidence="2">The sequence shown here is derived from an EMBL/GenBank/DDBJ whole genome shotgun (WGS) entry which is preliminary data.</text>
</comment>
<keyword evidence="1" id="KW-0812">Transmembrane</keyword>
<protein>
    <submittedName>
        <fullName evidence="2">Uncharacterized protein</fullName>
    </submittedName>
</protein>
<keyword evidence="1" id="KW-0472">Membrane</keyword>